<evidence type="ECO:0000256" key="4">
    <source>
        <dbReference type="ARBA" id="ARBA00009667"/>
    </source>
</evidence>
<keyword evidence="13" id="KW-1185">Reference proteome</keyword>
<name>A0ABR5SG46_9BACT</name>
<evidence type="ECO:0000256" key="2">
    <source>
        <dbReference type="ARBA" id="ARBA00004496"/>
    </source>
</evidence>
<evidence type="ECO:0000256" key="5">
    <source>
        <dbReference type="ARBA" id="ARBA00022490"/>
    </source>
</evidence>
<dbReference type="Pfam" id="PF00977">
    <property type="entry name" value="His_biosynth"/>
    <property type="match status" value="1"/>
</dbReference>
<reference evidence="12 13" key="1">
    <citation type="submission" date="2015-11" db="EMBL/GenBank/DDBJ databases">
        <authorList>
            <person name="Lin W."/>
        </authorList>
    </citation>
    <scope>NUCLEOTIDE SEQUENCE [LARGE SCALE GENOMIC DNA]</scope>
    <source>
        <strain evidence="12 13">HCH-1</strain>
    </source>
</reference>
<keyword evidence="6 9" id="KW-0028">Amino-acid biosynthesis</keyword>
<evidence type="ECO:0000313" key="12">
    <source>
        <dbReference type="EMBL" id="KWT84030.1"/>
    </source>
</evidence>
<dbReference type="InterPro" id="IPR023016">
    <property type="entry name" value="HisA/PriA"/>
</dbReference>
<dbReference type="EMBL" id="LNQR01000070">
    <property type="protein sequence ID" value="KWT84030.1"/>
    <property type="molecule type" value="Genomic_DNA"/>
</dbReference>
<accession>A0ABR5SG46</accession>
<comment type="catalytic activity">
    <reaction evidence="1 9 11">
        <text>1-(5-phospho-beta-D-ribosyl)-5-[(5-phospho-beta-D-ribosylamino)methylideneamino]imidazole-4-carboxamide = 5-[(5-phospho-1-deoxy-D-ribulos-1-ylimino)methylamino]-1-(5-phospho-beta-D-ribosyl)imidazole-4-carboxamide</text>
        <dbReference type="Rhea" id="RHEA:15469"/>
        <dbReference type="ChEBI" id="CHEBI:58435"/>
        <dbReference type="ChEBI" id="CHEBI:58525"/>
        <dbReference type="EC" id="5.3.1.16"/>
    </reaction>
</comment>
<feature type="active site" description="Proton donor" evidence="9">
    <location>
        <position position="129"/>
    </location>
</feature>
<gene>
    <name evidence="9 12" type="primary">hisA</name>
    <name evidence="12" type="ORF">ASN18_1957</name>
</gene>
<evidence type="ECO:0000256" key="6">
    <source>
        <dbReference type="ARBA" id="ARBA00022605"/>
    </source>
</evidence>
<dbReference type="Gene3D" id="3.20.20.70">
    <property type="entry name" value="Aldolase class I"/>
    <property type="match status" value="1"/>
</dbReference>
<dbReference type="InterPro" id="IPR011060">
    <property type="entry name" value="RibuloseP-bd_barrel"/>
</dbReference>
<keyword evidence="7 9" id="KW-0368">Histidine biosynthesis</keyword>
<dbReference type="PANTHER" id="PTHR43090">
    <property type="entry name" value="1-(5-PHOSPHORIBOSYL)-5-[(5-PHOSPHORIBOSYLAMINO)METHYLIDENEAMINO] IMIDAZOLE-4-CARBOXAMIDE ISOMERASE"/>
    <property type="match status" value="1"/>
</dbReference>
<sequence>MLVIPAIDLKDGSCVRLLQGRKDAVTKYSEDPVETARKWVREGAELIHIVDLDGAFTGEQKNLQSIKNIRKAIDIQLEVGGGIRDLERIQLLDSIGIDKIILGTIAIKDPALLREACQKFPGKIIVGIDAKKGRVAIKGWEEITETTAAALAKDVEDSGASGIIYTDITKDGMLMGPNVEATAEIANLVKIPVTASGGVASLKDIANLMTIKGLYGIITGKAVYSGAIALSEAIELVRRGGN</sequence>
<evidence type="ECO:0000313" key="13">
    <source>
        <dbReference type="Proteomes" id="UP000060487"/>
    </source>
</evidence>
<evidence type="ECO:0000256" key="8">
    <source>
        <dbReference type="ARBA" id="ARBA00023235"/>
    </source>
</evidence>
<dbReference type="GO" id="GO:0003949">
    <property type="term" value="F:1-(5-phosphoribosyl)-5-[(5-phosphoribosylamino)methylideneamino]imidazole-4-carboxamide isomerase activity"/>
    <property type="evidence" value="ECO:0007669"/>
    <property type="project" value="UniProtKB-EC"/>
</dbReference>
<dbReference type="NCBIfam" id="NF010112">
    <property type="entry name" value="PRK13585.1"/>
    <property type="match status" value="1"/>
</dbReference>
<keyword evidence="8 9" id="KW-0413">Isomerase</keyword>
<dbReference type="InterPro" id="IPR013785">
    <property type="entry name" value="Aldolase_TIM"/>
</dbReference>
<dbReference type="InterPro" id="IPR006062">
    <property type="entry name" value="His_biosynth"/>
</dbReference>
<keyword evidence="5 9" id="KW-0963">Cytoplasm</keyword>
<evidence type="ECO:0000256" key="9">
    <source>
        <dbReference type="HAMAP-Rule" id="MF_01014"/>
    </source>
</evidence>
<evidence type="ECO:0000256" key="7">
    <source>
        <dbReference type="ARBA" id="ARBA00023102"/>
    </source>
</evidence>
<dbReference type="RefSeq" id="WP_085052567.1">
    <property type="nucleotide sequence ID" value="NZ_LNQR01000070.1"/>
</dbReference>
<comment type="similarity">
    <text evidence="4 9 10">Belongs to the HisA/HisF family.</text>
</comment>
<dbReference type="HAMAP" id="MF_01014">
    <property type="entry name" value="HisA"/>
    <property type="match status" value="1"/>
</dbReference>
<organism evidence="12 13">
    <name type="scientific">Candidatus Magnetominusculus xianensis</name>
    <dbReference type="NCBI Taxonomy" id="1748249"/>
    <lineage>
        <taxon>Bacteria</taxon>
        <taxon>Pseudomonadati</taxon>
        <taxon>Nitrospirota</taxon>
        <taxon>Nitrospiria</taxon>
        <taxon>Nitrospirales</taxon>
        <taxon>Nitrospiraceae</taxon>
        <taxon>Candidatus Magnetominusculus</taxon>
    </lineage>
</organism>
<evidence type="ECO:0000256" key="10">
    <source>
        <dbReference type="RuleBase" id="RU003657"/>
    </source>
</evidence>
<evidence type="ECO:0000256" key="3">
    <source>
        <dbReference type="ARBA" id="ARBA00005133"/>
    </source>
</evidence>
<dbReference type="CDD" id="cd04732">
    <property type="entry name" value="HisA"/>
    <property type="match status" value="1"/>
</dbReference>
<dbReference type="Proteomes" id="UP000060487">
    <property type="component" value="Unassembled WGS sequence"/>
</dbReference>
<evidence type="ECO:0000256" key="11">
    <source>
        <dbReference type="RuleBase" id="RU003658"/>
    </source>
</evidence>
<evidence type="ECO:0000256" key="1">
    <source>
        <dbReference type="ARBA" id="ARBA00000901"/>
    </source>
</evidence>
<feature type="active site" description="Proton acceptor" evidence="9">
    <location>
        <position position="8"/>
    </location>
</feature>
<comment type="subcellular location">
    <subcellularLocation>
        <location evidence="2 9 11">Cytoplasm</location>
    </subcellularLocation>
</comment>
<dbReference type="SUPFAM" id="SSF51366">
    <property type="entry name" value="Ribulose-phoshate binding barrel"/>
    <property type="match status" value="1"/>
</dbReference>
<dbReference type="PANTHER" id="PTHR43090:SF2">
    <property type="entry name" value="1-(5-PHOSPHORIBOSYL)-5-[(5-PHOSPHORIBOSYLAMINO)METHYLIDENEAMINO] IMIDAZOLE-4-CARBOXAMIDE ISOMERASE"/>
    <property type="match status" value="1"/>
</dbReference>
<dbReference type="EC" id="5.3.1.16" evidence="9 11"/>
<proteinExistence type="inferred from homology"/>
<dbReference type="InterPro" id="IPR006063">
    <property type="entry name" value="HisA_bact_arch"/>
</dbReference>
<dbReference type="NCBIfam" id="TIGR00007">
    <property type="entry name" value="1-(5-phosphoribosyl)-5-[(5-phosphoribosylamino)methylideneamino]imidazole-4-carboxamide isomerase"/>
    <property type="match status" value="1"/>
</dbReference>
<comment type="pathway">
    <text evidence="3 9 11">Amino-acid biosynthesis; L-histidine biosynthesis; L-histidine from 5-phospho-alpha-D-ribose 1-diphosphate: step 4/9.</text>
</comment>
<protein>
    <recommendedName>
        <fullName evidence="9 11">1-(5-phosphoribosyl)-5-[(5-phosphoribosylamino)methylideneamino] imidazole-4-carboxamide isomerase</fullName>
        <ecNumber evidence="9 11">5.3.1.16</ecNumber>
    </recommendedName>
    <alternativeName>
        <fullName evidence="9">Phosphoribosylformimino-5-aminoimidazole carboxamide ribotide isomerase</fullName>
    </alternativeName>
</protein>
<dbReference type="InterPro" id="IPR044524">
    <property type="entry name" value="Isoase_HisA-like"/>
</dbReference>
<comment type="caution">
    <text evidence="12">The sequence shown here is derived from an EMBL/GenBank/DDBJ whole genome shotgun (WGS) entry which is preliminary data.</text>
</comment>